<evidence type="ECO:0000313" key="3">
    <source>
        <dbReference type="Proteomes" id="UP001519863"/>
    </source>
</evidence>
<reference evidence="2 3" key="1">
    <citation type="journal article" date="2013" name="Antonie Van Leeuwenhoek">
        <title>Actinoplanes hulinensis sp. nov., a novel actinomycete isolated from soybean root (Glycine max (L.) Merr).</title>
        <authorList>
            <person name="Shen Y."/>
            <person name="Liu C."/>
            <person name="Wang X."/>
            <person name="Zhao J."/>
            <person name="Jia F."/>
            <person name="Zhang Y."/>
            <person name="Wang L."/>
            <person name="Yang D."/>
            <person name="Xiang W."/>
        </authorList>
    </citation>
    <scope>NUCLEOTIDE SEQUENCE [LARGE SCALE GENOMIC DNA]</scope>
    <source>
        <strain evidence="2 3">NEAU-M9</strain>
    </source>
</reference>
<dbReference type="NCBIfam" id="NF041216">
    <property type="entry name" value="CU044_2847_fam"/>
    <property type="match status" value="1"/>
</dbReference>
<organism evidence="2 3">
    <name type="scientific">Actinoplanes hulinensis</name>
    <dbReference type="NCBI Taxonomy" id="1144547"/>
    <lineage>
        <taxon>Bacteria</taxon>
        <taxon>Bacillati</taxon>
        <taxon>Actinomycetota</taxon>
        <taxon>Actinomycetes</taxon>
        <taxon>Micromonosporales</taxon>
        <taxon>Micromonosporaceae</taxon>
        <taxon>Actinoplanes</taxon>
    </lineage>
</organism>
<protein>
    <recommendedName>
        <fullName evidence="1">Trypsin-co-occurring domain-containing protein</fullName>
    </recommendedName>
</protein>
<keyword evidence="3" id="KW-1185">Reference proteome</keyword>
<comment type="caution">
    <text evidence="2">The sequence shown here is derived from an EMBL/GenBank/DDBJ whole genome shotgun (WGS) entry which is preliminary data.</text>
</comment>
<dbReference type="InterPro" id="IPR045794">
    <property type="entry name" value="Trypco1"/>
</dbReference>
<gene>
    <name evidence="2" type="ORF">KZ829_08130</name>
</gene>
<dbReference type="EMBL" id="JAHXZI010000003">
    <property type="protein sequence ID" value="MBW6433710.1"/>
    <property type="molecule type" value="Genomic_DNA"/>
</dbReference>
<dbReference type="RefSeq" id="WP_220143215.1">
    <property type="nucleotide sequence ID" value="NZ_JAHXZI010000003.1"/>
</dbReference>
<evidence type="ECO:0000313" key="2">
    <source>
        <dbReference type="EMBL" id="MBW6433710.1"/>
    </source>
</evidence>
<proteinExistence type="predicted"/>
<accession>A0ABS7AY94</accession>
<dbReference type="Proteomes" id="UP001519863">
    <property type="component" value="Unassembled WGS sequence"/>
</dbReference>
<dbReference type="Pfam" id="PF19493">
    <property type="entry name" value="Trypco1"/>
    <property type="match status" value="1"/>
</dbReference>
<feature type="domain" description="Trypsin-co-occurring" evidence="1">
    <location>
        <begin position="7"/>
        <end position="101"/>
    </location>
</feature>
<sequence length="123" mass="13055">MSRPVQIQLPTGEIVWARLENAGSGPSDVSSVNKVLQVDVDEFRNTIRGVSHSLRAAIDDLVPDQVQIEFGLELAVKTGKITSMLAEAGGKATVKVALTWSGKSPTEAAVTPLPTVEDEDEDG</sequence>
<name>A0ABS7AY94_9ACTN</name>
<evidence type="ECO:0000259" key="1">
    <source>
        <dbReference type="Pfam" id="PF19493"/>
    </source>
</evidence>